<dbReference type="AlphaFoldDB" id="A0A5B0WZX8"/>
<proteinExistence type="predicted"/>
<organism evidence="2 3">
    <name type="scientific">Pseudohalioglobus sediminis</name>
    <dbReference type="NCBI Taxonomy" id="2606449"/>
    <lineage>
        <taxon>Bacteria</taxon>
        <taxon>Pseudomonadati</taxon>
        <taxon>Pseudomonadota</taxon>
        <taxon>Gammaproteobacteria</taxon>
        <taxon>Cellvibrionales</taxon>
        <taxon>Halieaceae</taxon>
        <taxon>Pseudohalioglobus</taxon>
    </lineage>
</organism>
<name>A0A5B0WZX8_9GAMM</name>
<dbReference type="Proteomes" id="UP000323708">
    <property type="component" value="Unassembled WGS sequence"/>
</dbReference>
<sequence length="164" mass="18535">MDKNFSDHKSISDKLSLWCLCVDNKNLSSLPDIFAPDIEWDYGGGTADIGLENVINRIKSHLLEDSFCGATQHGLSNTRIDIDGDNAESHAYFCAAHAGTGEFEGKTLVQWGIYHDFWQRTKSGWRINKRNYTITISDGPLEIVYANVPMTMWKEDDKRNLSSD</sequence>
<dbReference type="InterPro" id="IPR037401">
    <property type="entry name" value="SnoaL-like"/>
</dbReference>
<feature type="domain" description="SnoaL-like" evidence="1">
    <location>
        <begin position="6"/>
        <end position="131"/>
    </location>
</feature>
<accession>A0A5B0WZX8</accession>
<dbReference type="Gene3D" id="3.10.450.50">
    <property type="match status" value="1"/>
</dbReference>
<comment type="caution">
    <text evidence="2">The sequence shown here is derived from an EMBL/GenBank/DDBJ whole genome shotgun (WGS) entry which is preliminary data.</text>
</comment>
<dbReference type="SUPFAM" id="SSF54427">
    <property type="entry name" value="NTF2-like"/>
    <property type="match status" value="1"/>
</dbReference>
<evidence type="ECO:0000313" key="3">
    <source>
        <dbReference type="Proteomes" id="UP000323708"/>
    </source>
</evidence>
<reference evidence="2 3" key="1">
    <citation type="submission" date="2019-09" db="EMBL/GenBank/DDBJ databases">
        <authorList>
            <person name="Chen X.-Y."/>
        </authorList>
    </citation>
    <scope>NUCLEOTIDE SEQUENCE [LARGE SCALE GENOMIC DNA]</scope>
    <source>
        <strain evidence="2 3">NY5</strain>
    </source>
</reference>
<evidence type="ECO:0000259" key="1">
    <source>
        <dbReference type="Pfam" id="PF13577"/>
    </source>
</evidence>
<keyword evidence="3" id="KW-1185">Reference proteome</keyword>
<dbReference type="EMBL" id="VTUX01000003">
    <property type="protein sequence ID" value="KAA1192640.1"/>
    <property type="molecule type" value="Genomic_DNA"/>
</dbReference>
<protein>
    <submittedName>
        <fullName evidence="2">Nuclear transport factor 2 family protein</fullName>
    </submittedName>
</protein>
<gene>
    <name evidence="2" type="ORF">F0M18_08230</name>
</gene>
<evidence type="ECO:0000313" key="2">
    <source>
        <dbReference type="EMBL" id="KAA1192640.1"/>
    </source>
</evidence>
<dbReference type="RefSeq" id="WP_149610923.1">
    <property type="nucleotide sequence ID" value="NZ_VTUX01000003.1"/>
</dbReference>
<dbReference type="Pfam" id="PF13577">
    <property type="entry name" value="SnoaL_4"/>
    <property type="match status" value="1"/>
</dbReference>
<dbReference type="InterPro" id="IPR032710">
    <property type="entry name" value="NTF2-like_dom_sf"/>
</dbReference>